<dbReference type="Proteomes" id="UP000236919">
    <property type="component" value="Unassembled WGS sequence"/>
</dbReference>
<dbReference type="EMBL" id="PQFZ01000007">
    <property type="protein sequence ID" value="POR51440.1"/>
    <property type="molecule type" value="Genomic_DNA"/>
</dbReference>
<feature type="region of interest" description="Disordered" evidence="1">
    <location>
        <begin position="269"/>
        <end position="297"/>
    </location>
</feature>
<dbReference type="AlphaFoldDB" id="A0A2S4M9M2"/>
<comment type="caution">
    <text evidence="3">The sequence shown here is derived from an EMBL/GenBank/DDBJ whole genome shotgun (WGS) entry which is preliminary data.</text>
</comment>
<dbReference type="InterPro" id="IPR010657">
    <property type="entry name" value="ImpA_N"/>
</dbReference>
<protein>
    <submittedName>
        <fullName evidence="3">Type VI secretion system protein ImpA</fullName>
    </submittedName>
</protein>
<dbReference type="OrthoDB" id="9771118at2"/>
<gene>
    <name evidence="3" type="ORF">CYD53_107223</name>
</gene>
<evidence type="ECO:0000256" key="1">
    <source>
        <dbReference type="SAM" id="MobiDB-lite"/>
    </source>
</evidence>
<organism evidence="3 4">
    <name type="scientific">Bosea psychrotolerans</name>
    <dbReference type="NCBI Taxonomy" id="1871628"/>
    <lineage>
        <taxon>Bacteria</taxon>
        <taxon>Pseudomonadati</taxon>
        <taxon>Pseudomonadota</taxon>
        <taxon>Alphaproteobacteria</taxon>
        <taxon>Hyphomicrobiales</taxon>
        <taxon>Boseaceae</taxon>
        <taxon>Bosea</taxon>
    </lineage>
</organism>
<dbReference type="PANTHER" id="PTHR37951:SF1">
    <property type="entry name" value="TYPE VI SECRETION SYSTEM COMPONENT TSSA1"/>
    <property type="match status" value="1"/>
</dbReference>
<dbReference type="Pfam" id="PF06812">
    <property type="entry name" value="ImpA_N"/>
    <property type="match status" value="1"/>
</dbReference>
<name>A0A2S4M9M2_9HYPH</name>
<accession>A0A2S4M9M2</accession>
<keyword evidence="4" id="KW-1185">Reference proteome</keyword>
<feature type="compositionally biased region" description="Low complexity" evidence="1">
    <location>
        <begin position="269"/>
        <end position="291"/>
    </location>
</feature>
<evidence type="ECO:0000313" key="4">
    <source>
        <dbReference type="Proteomes" id="UP000236919"/>
    </source>
</evidence>
<dbReference type="InterPro" id="IPR017740">
    <property type="entry name" value="TssA-like"/>
</dbReference>
<evidence type="ECO:0000259" key="2">
    <source>
        <dbReference type="Pfam" id="PF06812"/>
    </source>
</evidence>
<evidence type="ECO:0000313" key="3">
    <source>
        <dbReference type="EMBL" id="POR51440.1"/>
    </source>
</evidence>
<reference evidence="3 4" key="1">
    <citation type="submission" date="2018-01" db="EMBL/GenBank/DDBJ databases">
        <title>Genomic Encyclopedia of Type Strains, Phase III (KMG-III): the genomes of soil and plant-associated and newly described type strains.</title>
        <authorList>
            <person name="Whitman W."/>
        </authorList>
    </citation>
    <scope>NUCLEOTIDE SEQUENCE [LARGE SCALE GENOMIC DNA]</scope>
    <source>
        <strain evidence="3 4">1131</strain>
    </source>
</reference>
<proteinExistence type="predicted"/>
<dbReference type="PANTHER" id="PTHR37951">
    <property type="entry name" value="CYTOPLASMIC PROTEIN-RELATED"/>
    <property type="match status" value="1"/>
</dbReference>
<sequence length="452" mass="48100">MIKNAGTAGMRDEGHGSGDIEMTADLATTLSEAIAEDAPCGPDLDLAYDPDYSLFVARAEGLLPEKSFFDFDRTKNDLAKESSAVETFLGRTRDLRLLVLLAKLRILNRDLGGFVAALTAMAALLRARWEHVHPAAEEGDFGLRIVVIESLDDTTSIIMPLLHAPLTVSRRIGAVNYRMVQIARGEATAREGEPAPDLQAVETAFSDGDMAGLVQNRDLLVAAAAALAEMEACVEEQNAGSLSLGKLKPTLDKIRTELDGAIVKRDPGAAAAPQAAGSAEANGAAPDAAGPTPSIPLDTPAGIRRALLGAELYFRTREPSSPALLLVAQARQLVGKGLAESVQLLVPDHASDATINVGGRMVFDLPIERLATLIEAGPDGETVDTEADPPAAGSRHEALDILQQVATHLRAREPSSAIPLLCERARAMAERDFMSLLREMLPERAFRNLDES</sequence>
<feature type="domain" description="ImpA N-terminal" evidence="2">
    <location>
        <begin position="32"/>
        <end position="152"/>
    </location>
</feature>